<name>A0ACB6Z799_THEGA</name>
<keyword evidence="2" id="KW-1185">Reference proteome</keyword>
<dbReference type="Proteomes" id="UP000886501">
    <property type="component" value="Unassembled WGS sequence"/>
</dbReference>
<reference evidence="1" key="2">
    <citation type="journal article" date="2020" name="Nat. Commun.">
        <title>Large-scale genome sequencing of mycorrhizal fungi provides insights into the early evolution of symbiotic traits.</title>
        <authorList>
            <person name="Miyauchi S."/>
            <person name="Kiss E."/>
            <person name="Kuo A."/>
            <person name="Drula E."/>
            <person name="Kohler A."/>
            <person name="Sanchez-Garcia M."/>
            <person name="Morin E."/>
            <person name="Andreopoulos B."/>
            <person name="Barry K.W."/>
            <person name="Bonito G."/>
            <person name="Buee M."/>
            <person name="Carver A."/>
            <person name="Chen C."/>
            <person name="Cichocki N."/>
            <person name="Clum A."/>
            <person name="Culley D."/>
            <person name="Crous P.W."/>
            <person name="Fauchery L."/>
            <person name="Girlanda M."/>
            <person name="Hayes R.D."/>
            <person name="Keri Z."/>
            <person name="LaButti K."/>
            <person name="Lipzen A."/>
            <person name="Lombard V."/>
            <person name="Magnuson J."/>
            <person name="Maillard F."/>
            <person name="Murat C."/>
            <person name="Nolan M."/>
            <person name="Ohm R.A."/>
            <person name="Pangilinan J."/>
            <person name="Pereira M.F."/>
            <person name="Perotto S."/>
            <person name="Peter M."/>
            <person name="Pfister S."/>
            <person name="Riley R."/>
            <person name="Sitrit Y."/>
            <person name="Stielow J.B."/>
            <person name="Szollosi G."/>
            <person name="Zifcakova L."/>
            <person name="Stursova M."/>
            <person name="Spatafora J.W."/>
            <person name="Tedersoo L."/>
            <person name="Vaario L.M."/>
            <person name="Yamada A."/>
            <person name="Yan M."/>
            <person name="Wang P."/>
            <person name="Xu J."/>
            <person name="Bruns T."/>
            <person name="Baldrian P."/>
            <person name="Vilgalys R."/>
            <person name="Dunand C."/>
            <person name="Henrissat B."/>
            <person name="Grigoriev I.V."/>
            <person name="Hibbett D."/>
            <person name="Nagy L.G."/>
            <person name="Martin F.M."/>
        </authorList>
    </citation>
    <scope>NUCLEOTIDE SEQUENCE</scope>
    <source>
        <strain evidence="1">P2</strain>
    </source>
</reference>
<protein>
    <submittedName>
        <fullName evidence="1">Uncharacterized protein</fullName>
    </submittedName>
</protein>
<dbReference type="EMBL" id="MU118084">
    <property type="protein sequence ID" value="KAF9645609.1"/>
    <property type="molecule type" value="Genomic_DNA"/>
</dbReference>
<proteinExistence type="predicted"/>
<comment type="caution">
    <text evidence="1">The sequence shown here is derived from an EMBL/GenBank/DDBJ whole genome shotgun (WGS) entry which is preliminary data.</text>
</comment>
<sequence>MDETATYPKHDRSTIRRLRDRAKYDFATVHAIFSAASIVHVSFLPTDPSMDPFPTILPMLGAMGNFANPTADAATEPLDFYIHGHASSRLMKLPGSELTGDHPEGLPVCVAATLLDGIKLALTPFNHSCNYRSAVLHGYANLVTDEDEKNWAMHVVTDDVVPDRWNNSRVPPTKAESQSTSVLRITIVSASAKVNTGPPGDDRRDLQDDDVTSKVWVGVLPVWEHIGPPIESKTNKVTSVPRYLSSWMQERNSSREEYALKVASEKI</sequence>
<reference evidence="1" key="1">
    <citation type="submission" date="2019-10" db="EMBL/GenBank/DDBJ databases">
        <authorList>
            <consortium name="DOE Joint Genome Institute"/>
            <person name="Kuo A."/>
            <person name="Miyauchi S."/>
            <person name="Kiss E."/>
            <person name="Drula E."/>
            <person name="Kohler A."/>
            <person name="Sanchez-Garcia M."/>
            <person name="Andreopoulos B."/>
            <person name="Barry K.W."/>
            <person name="Bonito G."/>
            <person name="Buee M."/>
            <person name="Carver A."/>
            <person name="Chen C."/>
            <person name="Cichocki N."/>
            <person name="Clum A."/>
            <person name="Culley D."/>
            <person name="Crous P.W."/>
            <person name="Fauchery L."/>
            <person name="Girlanda M."/>
            <person name="Hayes R."/>
            <person name="Keri Z."/>
            <person name="Labutti K."/>
            <person name="Lipzen A."/>
            <person name="Lombard V."/>
            <person name="Magnuson J."/>
            <person name="Maillard F."/>
            <person name="Morin E."/>
            <person name="Murat C."/>
            <person name="Nolan M."/>
            <person name="Ohm R."/>
            <person name="Pangilinan J."/>
            <person name="Pereira M."/>
            <person name="Perotto S."/>
            <person name="Peter M."/>
            <person name="Riley R."/>
            <person name="Sitrit Y."/>
            <person name="Stielow B."/>
            <person name="Szollosi G."/>
            <person name="Zifcakova L."/>
            <person name="Stursova M."/>
            <person name="Spatafora J.W."/>
            <person name="Tedersoo L."/>
            <person name="Vaario L.-M."/>
            <person name="Yamada A."/>
            <person name="Yan M."/>
            <person name="Wang P."/>
            <person name="Xu J."/>
            <person name="Bruns T."/>
            <person name="Baldrian P."/>
            <person name="Vilgalys R."/>
            <person name="Henrissat B."/>
            <person name="Grigoriev I.V."/>
            <person name="Hibbett D."/>
            <person name="Nagy L.G."/>
            <person name="Martin F.M."/>
        </authorList>
    </citation>
    <scope>NUCLEOTIDE SEQUENCE</scope>
    <source>
        <strain evidence="1">P2</strain>
    </source>
</reference>
<organism evidence="1 2">
    <name type="scientific">Thelephora ganbajun</name>
    <name type="common">Ganba fungus</name>
    <dbReference type="NCBI Taxonomy" id="370292"/>
    <lineage>
        <taxon>Eukaryota</taxon>
        <taxon>Fungi</taxon>
        <taxon>Dikarya</taxon>
        <taxon>Basidiomycota</taxon>
        <taxon>Agaricomycotina</taxon>
        <taxon>Agaricomycetes</taxon>
        <taxon>Thelephorales</taxon>
        <taxon>Thelephoraceae</taxon>
        <taxon>Thelephora</taxon>
    </lineage>
</organism>
<evidence type="ECO:0000313" key="1">
    <source>
        <dbReference type="EMBL" id="KAF9645609.1"/>
    </source>
</evidence>
<accession>A0ACB6Z799</accession>
<gene>
    <name evidence="1" type="ORF">BDM02DRAFT_3119952</name>
</gene>
<evidence type="ECO:0000313" key="2">
    <source>
        <dbReference type="Proteomes" id="UP000886501"/>
    </source>
</evidence>